<organism evidence="4 5">
    <name type="scientific">Dictyobacter vulcani</name>
    <dbReference type="NCBI Taxonomy" id="2607529"/>
    <lineage>
        <taxon>Bacteria</taxon>
        <taxon>Bacillati</taxon>
        <taxon>Chloroflexota</taxon>
        <taxon>Ktedonobacteria</taxon>
        <taxon>Ktedonobacterales</taxon>
        <taxon>Dictyobacteraceae</taxon>
        <taxon>Dictyobacter</taxon>
    </lineage>
</organism>
<feature type="binding site" evidence="1">
    <location>
        <position position="268"/>
    </location>
    <ligand>
        <name>Zn(2+)</name>
        <dbReference type="ChEBI" id="CHEBI:29105"/>
    </ligand>
</feature>
<dbReference type="GO" id="GO:0071555">
    <property type="term" value="P:cell wall organization"/>
    <property type="evidence" value="ECO:0007669"/>
    <property type="project" value="UniProtKB-KW"/>
</dbReference>
<accession>A0A5J4KW34</accession>
<dbReference type="Proteomes" id="UP000326912">
    <property type="component" value="Unassembled WGS sequence"/>
</dbReference>
<dbReference type="PROSITE" id="PS00028">
    <property type="entry name" value="ZINC_FINGER_C2H2_1"/>
    <property type="match status" value="1"/>
</dbReference>
<keyword evidence="1" id="KW-0573">Peptidoglycan synthesis</keyword>
<dbReference type="InterPro" id="IPR013564">
    <property type="entry name" value="MurT_C"/>
</dbReference>
<dbReference type="EC" id="6.3.5.13" evidence="1"/>
<dbReference type="InterPro" id="IPR013087">
    <property type="entry name" value="Znf_C2H2_type"/>
</dbReference>
<evidence type="ECO:0000259" key="3">
    <source>
        <dbReference type="PROSITE" id="PS00028"/>
    </source>
</evidence>
<feature type="compositionally biased region" description="Polar residues" evidence="2">
    <location>
        <begin position="1"/>
        <end position="10"/>
    </location>
</feature>
<feature type="domain" description="C2H2-type" evidence="3">
    <location>
        <begin position="268"/>
        <end position="289"/>
    </location>
</feature>
<dbReference type="EMBL" id="BKZW01000001">
    <property type="protein sequence ID" value="GER89426.1"/>
    <property type="molecule type" value="Genomic_DNA"/>
</dbReference>
<comment type="catalytic activity">
    <reaction evidence="1">
        <text>beta-D-GlcNAc-(1-&gt;4)-Mur2Ac(oyl-L-Ala-gamma-D-Glu-L-Lys-D-Ala-D-Ala)-di-trans,octa-cis-undecaprenyl diphosphate + L-glutamine + ATP + H2O = beta-D-GlcNAc-(1-&gt;4)-Mur2Ac(oyl-L-Ala-D-isoglutaminyl-L-Lys-D-Ala-D-Ala)-di-trans,octa-cis-undecaprenyl diphosphate + L-glutamate + ADP + phosphate + H(+)</text>
        <dbReference type="Rhea" id="RHEA:57928"/>
        <dbReference type="ChEBI" id="CHEBI:15377"/>
        <dbReference type="ChEBI" id="CHEBI:15378"/>
        <dbReference type="ChEBI" id="CHEBI:29985"/>
        <dbReference type="ChEBI" id="CHEBI:30616"/>
        <dbReference type="ChEBI" id="CHEBI:43474"/>
        <dbReference type="ChEBI" id="CHEBI:58359"/>
        <dbReference type="ChEBI" id="CHEBI:60033"/>
        <dbReference type="ChEBI" id="CHEBI:62233"/>
        <dbReference type="ChEBI" id="CHEBI:456216"/>
        <dbReference type="EC" id="6.3.5.13"/>
    </reaction>
</comment>
<dbReference type="PANTHER" id="PTHR23135">
    <property type="entry name" value="MUR LIGASE FAMILY MEMBER"/>
    <property type="match status" value="1"/>
</dbReference>
<keyword evidence="5" id="KW-1185">Reference proteome</keyword>
<reference evidence="4 5" key="1">
    <citation type="submission" date="2019-10" db="EMBL/GenBank/DDBJ databases">
        <title>Dictyobacter vulcani sp. nov., within the class Ktedonobacteria, isolated from soil of volcanic Mt. Zao.</title>
        <authorList>
            <person name="Zheng Y."/>
            <person name="Wang C.M."/>
            <person name="Sakai Y."/>
            <person name="Abe K."/>
            <person name="Yokota A."/>
            <person name="Yabe S."/>
        </authorList>
    </citation>
    <scope>NUCLEOTIDE SEQUENCE [LARGE SCALE GENOMIC DNA]</scope>
    <source>
        <strain evidence="4 5">W12</strain>
    </source>
</reference>
<sequence>MRNEQPSQPLSPEIDQSPPDSTLEPAPLPAADEEMTRKPQPKRQQHTMRAGLAVMAGRTAGAISRRLHLGGGTSIVGVVAQRVYPDIIEHLATELEHGSLMVTGTNGKTTTSSFIAAILRDDGLRVWRNREGSNLVGGVASSLVIRAQPNGHLRRAGKAISILEVDEAALPKLVDAIPPRVIVFTNLFRDQLDRYGEVDSIVTKWKQAIAQLPDTTTLVLNADDPTIAQLGDSFAGRVLYYGIDDLSLKDDPAEQEAERHQVLDVRTCSNCGSDYEYSKRFYSHMGHYHCPNCGKQRPTPDVRVTHVQMDTFDRIRIQIESADEQREIVVPLPGLYNIYNALAATSVSRALGIGWEPIISGIEQSKPVFGRGERIQADGKTMRLLLAKNPTGFNEVLRTLFSDGISRHILFVLNDNIADGQDISWIWDVDFERVPGQTETLVISGTRALDLALRLKYAGVAEKNMSIIPTARLKAHRNTETPRQKRLKKKREIKEQLAEMPGSQERQYGIKIALDSALQQTPVGETLFVVPTYTGLLEVHRELEQRGFTPHYWEGRDA</sequence>
<comment type="function">
    <text evidence="1">The lipid II isoglutaminyl synthase complex catalyzes the formation of alpha-D-isoglutamine in the cell wall lipid II stem peptide. The MurT subunit catalyzes the ATP-dependent amidation of D-glutamate residue of lipid II, converting it to an isoglutamine residue.</text>
</comment>
<comment type="subunit">
    <text evidence="1">Forms a heterodimer with GatD.</text>
</comment>
<keyword evidence="1" id="KW-0436">Ligase</keyword>
<dbReference type="PANTHER" id="PTHR23135:SF7">
    <property type="entry name" value="LIPID II ISOGLUTAMINYL SYNTHASE (GLUTAMINE-HYDROLYZING) SUBUNIT MURT"/>
    <property type="match status" value="1"/>
</dbReference>
<keyword evidence="1" id="KW-0067">ATP-binding</keyword>
<dbReference type="GO" id="GO:0016881">
    <property type="term" value="F:acid-amino acid ligase activity"/>
    <property type="evidence" value="ECO:0007669"/>
    <property type="project" value="InterPro"/>
</dbReference>
<dbReference type="RefSeq" id="WP_162005336.1">
    <property type="nucleotide sequence ID" value="NZ_BKZW01000001.1"/>
</dbReference>
<feature type="binding site" evidence="1">
    <location>
        <position position="293"/>
    </location>
    <ligand>
        <name>Zn(2+)</name>
        <dbReference type="ChEBI" id="CHEBI:29105"/>
    </ligand>
</feature>
<comment type="catalytic activity">
    <reaction evidence="1">
        <text>beta-D-GlcNAc-(1-&gt;4)-Mur2Ac(oyl-L-Ala-gamma-D-O-P-Glu-L-Lys-D-Ala-D-Ala)-di-trans,octa-cis-undecaprenyl diphosphate + NH4(+) = beta-D-GlcNAc-(1-&gt;4)-Mur2Ac(oyl-L-Ala-D-isoglutaminyl-L-Lys-D-Ala-D-Ala)-di-trans,octa-cis-undecaprenyl diphosphate + phosphate + H(+)</text>
        <dbReference type="Rhea" id="RHEA:57932"/>
        <dbReference type="ChEBI" id="CHEBI:15378"/>
        <dbReference type="ChEBI" id="CHEBI:28938"/>
        <dbReference type="ChEBI" id="CHEBI:43474"/>
        <dbReference type="ChEBI" id="CHEBI:62233"/>
        <dbReference type="ChEBI" id="CHEBI:143132"/>
    </reaction>
</comment>
<comment type="caution">
    <text evidence="4">The sequence shown here is derived from an EMBL/GenBank/DDBJ whole genome shotgun (WGS) entry which is preliminary data.</text>
</comment>
<dbReference type="Gene3D" id="3.40.1190.10">
    <property type="entry name" value="Mur-like, catalytic domain"/>
    <property type="match status" value="1"/>
</dbReference>
<evidence type="ECO:0000256" key="1">
    <source>
        <dbReference type="HAMAP-Rule" id="MF_02214"/>
    </source>
</evidence>
<dbReference type="GO" id="GO:0008360">
    <property type="term" value="P:regulation of cell shape"/>
    <property type="evidence" value="ECO:0007669"/>
    <property type="project" value="UniProtKB-KW"/>
</dbReference>
<evidence type="ECO:0000313" key="4">
    <source>
        <dbReference type="EMBL" id="GER89426.1"/>
    </source>
</evidence>
<name>A0A5J4KW34_9CHLR</name>
<protein>
    <recommendedName>
        <fullName evidence="1">Lipid II isoglutaminyl synthase (glutamine-hydrolyzing) subunit MurT</fullName>
        <ecNumber evidence="1">6.3.5.13</ecNumber>
    </recommendedName>
</protein>
<feature type="region of interest" description="Disordered" evidence="2">
    <location>
        <begin position="1"/>
        <end position="48"/>
    </location>
</feature>
<dbReference type="AlphaFoldDB" id="A0A5J4KW34"/>
<dbReference type="HAMAP" id="MF_02214">
    <property type="entry name" value="Lipid_II_synth_MurT"/>
    <property type="match status" value="1"/>
</dbReference>
<keyword evidence="1" id="KW-0862">Zinc</keyword>
<dbReference type="InterPro" id="IPR036565">
    <property type="entry name" value="Mur-like_cat_sf"/>
</dbReference>
<dbReference type="GO" id="GO:0005524">
    <property type="term" value="F:ATP binding"/>
    <property type="evidence" value="ECO:0007669"/>
    <property type="project" value="UniProtKB-UniRule"/>
</dbReference>
<feature type="binding site" evidence="1">
    <location>
        <position position="290"/>
    </location>
    <ligand>
        <name>Zn(2+)</name>
        <dbReference type="ChEBI" id="CHEBI:29105"/>
    </ligand>
</feature>
<comment type="similarity">
    <text evidence="1">Belongs to the MurCDEF family. MurT subfamily.</text>
</comment>
<keyword evidence="1" id="KW-0961">Cell wall biogenesis/degradation</keyword>
<dbReference type="UniPathway" id="UPA00219"/>
<proteinExistence type="inferred from homology"/>
<dbReference type="InterPro" id="IPR043703">
    <property type="entry name" value="Lipid_II_synth_MurT"/>
</dbReference>
<gene>
    <name evidence="1" type="primary">murT</name>
    <name evidence="4" type="ORF">KDW_35880</name>
</gene>
<keyword evidence="1" id="KW-0479">Metal-binding</keyword>
<keyword evidence="1" id="KW-0133">Cell shape</keyword>
<dbReference type="Pfam" id="PF08245">
    <property type="entry name" value="Mur_ligase_M"/>
    <property type="match status" value="1"/>
</dbReference>
<dbReference type="Pfam" id="PF08353">
    <property type="entry name" value="MurT_C"/>
    <property type="match status" value="1"/>
</dbReference>
<dbReference type="GO" id="GO:0008270">
    <property type="term" value="F:zinc ion binding"/>
    <property type="evidence" value="ECO:0007669"/>
    <property type="project" value="UniProtKB-UniRule"/>
</dbReference>
<evidence type="ECO:0000313" key="5">
    <source>
        <dbReference type="Proteomes" id="UP000326912"/>
    </source>
</evidence>
<comment type="catalytic activity">
    <reaction evidence="1">
        <text>beta-D-GlcNAc-(1-&gt;4)-Mur2Ac(oyl-L-Ala-gamma-D-Glu-L-Lys-D-Ala-D-Ala)-di-trans,octa-cis-undecaprenyl diphosphate + ATP = beta-D-GlcNAc-(1-&gt;4)-Mur2Ac(oyl-L-Ala-gamma-D-O-P-Glu-L-Lys-D-Ala-D-Ala)-di-trans,octa-cis-undecaprenyl diphosphate + ADP</text>
        <dbReference type="Rhea" id="RHEA:59488"/>
        <dbReference type="ChEBI" id="CHEBI:30616"/>
        <dbReference type="ChEBI" id="CHEBI:60033"/>
        <dbReference type="ChEBI" id="CHEBI:143132"/>
        <dbReference type="ChEBI" id="CHEBI:456216"/>
    </reaction>
</comment>
<dbReference type="GO" id="GO:0140282">
    <property type="term" value="F:carbon-nitrogen ligase activity on lipid II"/>
    <property type="evidence" value="ECO:0007669"/>
    <property type="project" value="UniProtKB-UniRule"/>
</dbReference>
<evidence type="ECO:0000256" key="2">
    <source>
        <dbReference type="SAM" id="MobiDB-lite"/>
    </source>
</evidence>
<feature type="active site" evidence="1">
    <location>
        <position position="422"/>
    </location>
</feature>
<dbReference type="InterPro" id="IPR013221">
    <property type="entry name" value="Mur_ligase_cen"/>
</dbReference>
<keyword evidence="1" id="KW-0547">Nucleotide-binding</keyword>
<dbReference type="SUPFAM" id="SSF53623">
    <property type="entry name" value="MurD-like peptide ligases, catalytic domain"/>
    <property type="match status" value="1"/>
</dbReference>
<comment type="pathway">
    <text evidence="1">Cell wall biogenesis; peptidoglycan biosynthesis.</text>
</comment>
<dbReference type="GO" id="GO:0009252">
    <property type="term" value="P:peptidoglycan biosynthetic process"/>
    <property type="evidence" value="ECO:0007669"/>
    <property type="project" value="UniProtKB-UniRule"/>
</dbReference>
<feature type="binding site" evidence="1">
    <location>
        <position position="271"/>
    </location>
    <ligand>
        <name>Zn(2+)</name>
        <dbReference type="ChEBI" id="CHEBI:29105"/>
    </ligand>
</feature>